<name>A0A0F9NLX7_9ZZZZ</name>
<sequence>MECKHLNLEHRKDGNIHCIDCGKVWFGKLTYGTLYEVDLPLVYSG</sequence>
<gene>
    <name evidence="1" type="ORF">LCGC14_0951190</name>
</gene>
<evidence type="ECO:0000313" key="1">
    <source>
        <dbReference type="EMBL" id="KKN18899.1"/>
    </source>
</evidence>
<organism evidence="1">
    <name type="scientific">marine sediment metagenome</name>
    <dbReference type="NCBI Taxonomy" id="412755"/>
    <lineage>
        <taxon>unclassified sequences</taxon>
        <taxon>metagenomes</taxon>
        <taxon>ecological metagenomes</taxon>
    </lineage>
</organism>
<dbReference type="EMBL" id="LAZR01003385">
    <property type="protein sequence ID" value="KKN18899.1"/>
    <property type="molecule type" value="Genomic_DNA"/>
</dbReference>
<proteinExistence type="predicted"/>
<comment type="caution">
    <text evidence="1">The sequence shown here is derived from an EMBL/GenBank/DDBJ whole genome shotgun (WGS) entry which is preliminary data.</text>
</comment>
<dbReference type="AlphaFoldDB" id="A0A0F9NLX7"/>
<reference evidence="1" key="1">
    <citation type="journal article" date="2015" name="Nature">
        <title>Complex archaea that bridge the gap between prokaryotes and eukaryotes.</title>
        <authorList>
            <person name="Spang A."/>
            <person name="Saw J.H."/>
            <person name="Jorgensen S.L."/>
            <person name="Zaremba-Niedzwiedzka K."/>
            <person name="Martijn J."/>
            <person name="Lind A.E."/>
            <person name="van Eijk R."/>
            <person name="Schleper C."/>
            <person name="Guy L."/>
            <person name="Ettema T.J."/>
        </authorList>
    </citation>
    <scope>NUCLEOTIDE SEQUENCE</scope>
</reference>
<accession>A0A0F9NLX7</accession>
<protein>
    <submittedName>
        <fullName evidence="1">Uncharacterized protein</fullName>
    </submittedName>
</protein>